<dbReference type="InterPro" id="IPR013362">
    <property type="entry name" value="Pilus_4_PilV"/>
</dbReference>
<organism evidence="2 3">
    <name type="scientific">Methylibium petroleiphilum (strain ATCC BAA-1232 / LMG 22953 / PM1)</name>
    <dbReference type="NCBI Taxonomy" id="420662"/>
    <lineage>
        <taxon>Bacteria</taxon>
        <taxon>Pseudomonadati</taxon>
        <taxon>Pseudomonadota</taxon>
        <taxon>Betaproteobacteria</taxon>
        <taxon>Burkholderiales</taxon>
        <taxon>Sphaerotilaceae</taxon>
        <taxon>Methylibium</taxon>
    </lineage>
</organism>
<dbReference type="EMBL" id="CP000555">
    <property type="protein sequence ID" value="ABM96358.1"/>
    <property type="molecule type" value="Genomic_DNA"/>
</dbReference>
<sequence>MNQALSLPSASKNRRQRGSTLLEVLVAVLIFSFGILGLVAMQVRATQYSVDAEDRNRAALFADDLAAQMRLARTVSLGADAITAWTKRVQGIDLQTDVPNGLGLPNATVLIVPNAATNRAQITISWRHPRQPIGDVNRLTTEVVLTVEEVT</sequence>
<accession>A2SLB9</accession>
<protein>
    <submittedName>
        <fullName evidence="2">Fimbrial biogenesis protein</fullName>
    </submittedName>
</protein>
<dbReference type="Pfam" id="PF07963">
    <property type="entry name" value="N_methyl"/>
    <property type="match status" value="1"/>
</dbReference>
<gene>
    <name evidence="2" type="primary">pilV</name>
    <name evidence="2" type="ordered locus">Mpe_A3405</name>
</gene>
<name>A2SLB9_METPP</name>
<dbReference type="RefSeq" id="WP_011830979.1">
    <property type="nucleotide sequence ID" value="NC_008825.1"/>
</dbReference>
<evidence type="ECO:0000256" key="1">
    <source>
        <dbReference type="SAM" id="Phobius"/>
    </source>
</evidence>
<reference evidence="2 3" key="1">
    <citation type="journal article" date="2007" name="J. Bacteriol.">
        <title>Whole-genome analysis of the methyl tert-butyl ether-degrading beta-proteobacterium Methylibium petroleiphilum PM1.</title>
        <authorList>
            <person name="Kane S.R."/>
            <person name="Chakicherla A.Y."/>
            <person name="Chain P.S.G."/>
            <person name="Schmidt R."/>
            <person name="Shin M.W."/>
            <person name="Legler T.C."/>
            <person name="Scow K.M."/>
            <person name="Larimer F.W."/>
            <person name="Lucas S.M."/>
            <person name="Richardson P.M."/>
            <person name="Hristova K.R."/>
        </authorList>
    </citation>
    <scope>NUCLEOTIDE SEQUENCE [LARGE SCALE GENOMIC DNA]</scope>
    <source>
        <strain evidence="3">ATCC BAA-1232 / LMG 22953 / PM1</strain>
    </source>
</reference>
<dbReference type="InterPro" id="IPR012902">
    <property type="entry name" value="N_methyl_site"/>
</dbReference>
<keyword evidence="1" id="KW-1133">Transmembrane helix</keyword>
<dbReference type="eggNOG" id="COG4967">
    <property type="taxonomic scope" value="Bacteria"/>
</dbReference>
<dbReference type="AlphaFoldDB" id="A2SLB9"/>
<dbReference type="NCBIfam" id="TIGR02523">
    <property type="entry name" value="type_IV_pilV"/>
    <property type="match status" value="1"/>
</dbReference>
<keyword evidence="1" id="KW-0812">Transmembrane</keyword>
<dbReference type="KEGG" id="mpt:Mpe_A3405"/>
<proteinExistence type="predicted"/>
<dbReference type="HOGENOM" id="CLU_103234_4_0_4"/>
<dbReference type="Proteomes" id="UP000000366">
    <property type="component" value="Chromosome"/>
</dbReference>
<feature type="transmembrane region" description="Helical" evidence="1">
    <location>
        <begin position="21"/>
        <end position="41"/>
    </location>
</feature>
<dbReference type="STRING" id="420662.Mpe_A3405"/>
<evidence type="ECO:0000313" key="3">
    <source>
        <dbReference type="Proteomes" id="UP000000366"/>
    </source>
</evidence>
<evidence type="ECO:0000313" key="2">
    <source>
        <dbReference type="EMBL" id="ABM96358.1"/>
    </source>
</evidence>
<keyword evidence="3" id="KW-1185">Reference proteome</keyword>
<keyword evidence="1" id="KW-0472">Membrane</keyword>